<gene>
    <name evidence="2" type="ORF">Cadr_000003183</name>
</gene>
<organism evidence="2 3">
    <name type="scientific">Camelus dromedarius</name>
    <name type="common">Dromedary</name>
    <name type="synonym">Arabian camel</name>
    <dbReference type="NCBI Taxonomy" id="9838"/>
    <lineage>
        <taxon>Eukaryota</taxon>
        <taxon>Metazoa</taxon>
        <taxon>Chordata</taxon>
        <taxon>Craniata</taxon>
        <taxon>Vertebrata</taxon>
        <taxon>Euteleostomi</taxon>
        <taxon>Mammalia</taxon>
        <taxon>Eutheria</taxon>
        <taxon>Laurasiatheria</taxon>
        <taxon>Artiodactyla</taxon>
        <taxon>Tylopoda</taxon>
        <taxon>Camelidae</taxon>
        <taxon>Camelus</taxon>
    </lineage>
</organism>
<proteinExistence type="predicted"/>
<dbReference type="PROSITE" id="PS51488">
    <property type="entry name" value="KBD"/>
    <property type="match status" value="1"/>
</dbReference>
<feature type="domain" description="KBD" evidence="1">
    <location>
        <begin position="4"/>
        <end position="60"/>
    </location>
</feature>
<evidence type="ECO:0000313" key="3">
    <source>
        <dbReference type="Proteomes" id="UP000299084"/>
    </source>
</evidence>
<sequence length="92" mass="10663">MPRPYCQVSSWEDDKEETVCINPREKIWMARYEDYPPARARSKYLDSLEDADYYMPFAKGEIPKHDYNYPFVDPDFGICAGGGGREGSVIRT</sequence>
<dbReference type="Proteomes" id="UP000299084">
    <property type="component" value="Unassembled WGS sequence"/>
</dbReference>
<evidence type="ECO:0000259" key="1">
    <source>
        <dbReference type="PROSITE" id="PS51488"/>
    </source>
</evidence>
<keyword evidence="3" id="KW-1185">Reference proteome</keyword>
<dbReference type="EMBL" id="JWIN03000037">
    <property type="protein sequence ID" value="KAB1253051.1"/>
    <property type="molecule type" value="Genomic_DNA"/>
</dbReference>
<evidence type="ECO:0000313" key="2">
    <source>
        <dbReference type="EMBL" id="KAB1253051.1"/>
    </source>
</evidence>
<reference evidence="2 3" key="1">
    <citation type="journal article" date="2019" name="Mol. Ecol. Resour.">
        <title>Improving Illumina assemblies with Hi-C and long reads: an example with the North African dromedary.</title>
        <authorList>
            <person name="Elbers J.P."/>
            <person name="Rogers M.F."/>
            <person name="Perelman P.L."/>
            <person name="Proskuryakova A.A."/>
            <person name="Serdyukova N.A."/>
            <person name="Johnson W.E."/>
            <person name="Horin P."/>
            <person name="Corander J."/>
            <person name="Murphy D."/>
            <person name="Burger P.A."/>
        </authorList>
    </citation>
    <scope>NUCLEOTIDE SEQUENCE [LARGE SCALE GENOMIC DNA]</scope>
    <source>
        <strain evidence="2">Drom800</strain>
        <tissue evidence="2">Blood</tissue>
    </source>
</reference>
<comment type="caution">
    <text evidence="2">The sequence shown here is derived from an EMBL/GenBank/DDBJ whole genome shotgun (WGS) entry which is preliminary data.</text>
</comment>
<protein>
    <submittedName>
        <fullName evidence="2">Sprouty-related</fullName>
    </submittedName>
</protein>
<dbReference type="InterPro" id="IPR023337">
    <property type="entry name" value="KBD"/>
</dbReference>
<accession>A0A5N4C2H4</accession>
<dbReference type="AlphaFoldDB" id="A0A5N4C2H4"/>
<name>A0A5N4C2H4_CAMDR</name>